<protein>
    <recommendedName>
        <fullName evidence="4">Life-span regulatory factor domain-containing protein</fullName>
    </recommendedName>
</protein>
<dbReference type="Proteomes" id="UP000054481">
    <property type="component" value="Unassembled WGS sequence"/>
</dbReference>
<feature type="region of interest" description="Disordered" evidence="1">
    <location>
        <begin position="130"/>
        <end position="200"/>
    </location>
</feature>
<feature type="compositionally biased region" description="Polar residues" evidence="1">
    <location>
        <begin position="149"/>
        <end position="160"/>
    </location>
</feature>
<evidence type="ECO:0008006" key="4">
    <source>
        <dbReference type="Google" id="ProtNLM"/>
    </source>
</evidence>
<evidence type="ECO:0000313" key="2">
    <source>
        <dbReference type="EMBL" id="KJZ72180.1"/>
    </source>
</evidence>
<reference evidence="2 3" key="1">
    <citation type="journal article" date="2014" name="Genome Biol. Evol.">
        <title>Comparative genomics and transcriptomics analyses reveal divergent lifestyle features of nematode endoparasitic fungus Hirsutella minnesotensis.</title>
        <authorList>
            <person name="Lai Y."/>
            <person name="Liu K."/>
            <person name="Zhang X."/>
            <person name="Zhang X."/>
            <person name="Li K."/>
            <person name="Wang N."/>
            <person name="Shu C."/>
            <person name="Wu Y."/>
            <person name="Wang C."/>
            <person name="Bushley K.E."/>
            <person name="Xiang M."/>
            <person name="Liu X."/>
        </authorList>
    </citation>
    <scope>NUCLEOTIDE SEQUENCE [LARGE SCALE GENOMIC DNA]</scope>
    <source>
        <strain evidence="2 3">3608</strain>
    </source>
</reference>
<dbReference type="AlphaFoldDB" id="A0A0F7ZMK9"/>
<sequence>MLPPRKKSAGHVAANAPPTEARKSVVATDPAAKHRRPGLPRRHTPVNAQLRGRNHRERDRPSRHDNWDDERESFPQFCMTCEKQFVAHDERFLYCSDTCRRSDQNASSSGSRRHTLSSSQYGVYAGCEVGVPPSAKPEPRDIVPRATPSRPTSIHLSNTPPGSPDMKARHSSALSALRSLNIGPSSPPSPTGSNGSSIWPFGRSMATSPGNSYTRPSAPYLSSTLDGDYYYGGGGYMCDAGPDRPLPSRHPGTYSRPKSIELVTPVVGR</sequence>
<dbReference type="OrthoDB" id="3599883at2759"/>
<feature type="compositionally biased region" description="Low complexity" evidence="1">
    <location>
        <begin position="171"/>
        <end position="184"/>
    </location>
</feature>
<feature type="compositionally biased region" description="Basic residues" evidence="1">
    <location>
        <begin position="33"/>
        <end position="44"/>
    </location>
</feature>
<keyword evidence="3" id="KW-1185">Reference proteome</keyword>
<dbReference type="EMBL" id="KQ030551">
    <property type="protein sequence ID" value="KJZ72180.1"/>
    <property type="molecule type" value="Genomic_DNA"/>
</dbReference>
<feature type="compositionally biased region" description="Basic and acidic residues" evidence="1">
    <location>
        <begin position="56"/>
        <end position="66"/>
    </location>
</feature>
<feature type="region of interest" description="Disordered" evidence="1">
    <location>
        <begin position="1"/>
        <end position="70"/>
    </location>
</feature>
<dbReference type="Pfam" id="PF12855">
    <property type="entry name" value="Ecl1"/>
    <property type="match status" value="1"/>
</dbReference>
<evidence type="ECO:0000256" key="1">
    <source>
        <dbReference type="SAM" id="MobiDB-lite"/>
    </source>
</evidence>
<evidence type="ECO:0000313" key="3">
    <source>
        <dbReference type="Proteomes" id="UP000054481"/>
    </source>
</evidence>
<organism evidence="2 3">
    <name type="scientific">Hirsutella minnesotensis 3608</name>
    <dbReference type="NCBI Taxonomy" id="1043627"/>
    <lineage>
        <taxon>Eukaryota</taxon>
        <taxon>Fungi</taxon>
        <taxon>Dikarya</taxon>
        <taxon>Ascomycota</taxon>
        <taxon>Pezizomycotina</taxon>
        <taxon>Sordariomycetes</taxon>
        <taxon>Hypocreomycetidae</taxon>
        <taxon>Hypocreales</taxon>
        <taxon>Ophiocordycipitaceae</taxon>
        <taxon>Hirsutella</taxon>
    </lineage>
</organism>
<proteinExistence type="predicted"/>
<gene>
    <name evidence="2" type="ORF">HIM_08445</name>
</gene>
<accession>A0A0F7ZMK9</accession>
<dbReference type="InterPro" id="IPR024368">
    <property type="entry name" value="Ecl1/2/3"/>
</dbReference>
<name>A0A0F7ZMK9_9HYPO</name>